<dbReference type="EMBL" id="CM000786">
    <property type="protein sequence ID" value="AQK41354.1"/>
    <property type="molecule type" value="Genomic_DNA"/>
</dbReference>
<gene>
    <name evidence="1" type="ORF">ZEAMMB73_Zm00001d024519</name>
</gene>
<dbReference type="AlphaFoldDB" id="A0A1D6IZR5"/>
<reference evidence="1" key="1">
    <citation type="submission" date="2015-12" db="EMBL/GenBank/DDBJ databases">
        <title>Update maize B73 reference genome by single molecule sequencing technologies.</title>
        <authorList>
            <consortium name="Maize Genome Sequencing Project"/>
            <person name="Ware D."/>
        </authorList>
    </citation>
    <scope>NUCLEOTIDE SEQUENCE</scope>
    <source>
        <tissue evidence="1">Seedling</tissue>
    </source>
</reference>
<name>A0A1D6IZR5_MAIZE</name>
<evidence type="ECO:0000313" key="1">
    <source>
        <dbReference type="EMBL" id="AQK41354.1"/>
    </source>
</evidence>
<accession>A0A1D6IZR5</accession>
<organism evidence="1">
    <name type="scientific">Zea mays</name>
    <name type="common">Maize</name>
    <dbReference type="NCBI Taxonomy" id="4577"/>
    <lineage>
        <taxon>Eukaryota</taxon>
        <taxon>Viridiplantae</taxon>
        <taxon>Streptophyta</taxon>
        <taxon>Embryophyta</taxon>
        <taxon>Tracheophyta</taxon>
        <taxon>Spermatophyta</taxon>
        <taxon>Magnoliopsida</taxon>
        <taxon>Liliopsida</taxon>
        <taxon>Poales</taxon>
        <taxon>Poaceae</taxon>
        <taxon>PACMAD clade</taxon>
        <taxon>Panicoideae</taxon>
        <taxon>Andropogonodae</taxon>
        <taxon>Andropogoneae</taxon>
        <taxon>Tripsacinae</taxon>
        <taxon>Zea</taxon>
    </lineage>
</organism>
<proteinExistence type="predicted"/>
<sequence length="117" mass="13386">MTVKFQRIKQKKALKANSTTTRTHFDYFGSPSSLHSCDEEHLNIGHTRIRKQMANRLPLTTEKTGLVQGFSSLSQIIPSISNLFLVNNNLNPSNFPNCMDTHRYNSSIADHRMQRSH</sequence>
<protein>
    <submittedName>
        <fullName evidence="1">Rubredoxin family protein</fullName>
    </submittedName>
</protein>